<evidence type="ECO:0000256" key="4">
    <source>
        <dbReference type="PROSITE-ProRule" id="PRU00277"/>
    </source>
</evidence>
<protein>
    <recommendedName>
        <fullName evidence="5">Peptidyl-prolyl cis-trans isomerase</fullName>
        <ecNumber evidence="5">5.2.1.8</ecNumber>
    </recommendedName>
</protein>
<evidence type="ECO:0000256" key="2">
    <source>
        <dbReference type="ARBA" id="ARBA00023110"/>
    </source>
</evidence>
<evidence type="ECO:0000256" key="6">
    <source>
        <dbReference type="SAM" id="MobiDB-lite"/>
    </source>
</evidence>
<evidence type="ECO:0000256" key="3">
    <source>
        <dbReference type="ARBA" id="ARBA00023235"/>
    </source>
</evidence>
<evidence type="ECO:0000313" key="9">
    <source>
        <dbReference type="EMBL" id="GIG49035.1"/>
    </source>
</evidence>
<feature type="compositionally biased region" description="Basic and acidic residues" evidence="6">
    <location>
        <begin position="30"/>
        <end position="39"/>
    </location>
</feature>
<evidence type="ECO:0000256" key="7">
    <source>
        <dbReference type="SAM" id="Phobius"/>
    </source>
</evidence>
<evidence type="ECO:0000256" key="5">
    <source>
        <dbReference type="RuleBase" id="RU003915"/>
    </source>
</evidence>
<feature type="region of interest" description="Disordered" evidence="6">
    <location>
        <begin position="1"/>
        <end position="39"/>
    </location>
</feature>
<dbReference type="Pfam" id="PF00254">
    <property type="entry name" value="FKBP_C"/>
    <property type="match status" value="1"/>
</dbReference>
<dbReference type="InterPro" id="IPR001179">
    <property type="entry name" value="PPIase_FKBP_dom"/>
</dbReference>
<comment type="caution">
    <text evidence="9">The sequence shown here is derived from an EMBL/GenBank/DDBJ whole genome shotgun (WGS) entry which is preliminary data.</text>
</comment>
<dbReference type="PROSITE" id="PS50059">
    <property type="entry name" value="FKBP_PPIASE"/>
    <property type="match status" value="1"/>
</dbReference>
<keyword evidence="7" id="KW-1133">Transmembrane helix</keyword>
<name>A0A919PQI4_9ACTN</name>
<comment type="catalytic activity">
    <reaction evidence="1 4 5">
        <text>[protein]-peptidylproline (omega=180) = [protein]-peptidylproline (omega=0)</text>
        <dbReference type="Rhea" id="RHEA:16237"/>
        <dbReference type="Rhea" id="RHEA-COMP:10747"/>
        <dbReference type="Rhea" id="RHEA-COMP:10748"/>
        <dbReference type="ChEBI" id="CHEBI:83833"/>
        <dbReference type="ChEBI" id="CHEBI:83834"/>
        <dbReference type="EC" id="5.2.1.8"/>
    </reaction>
</comment>
<dbReference type="EMBL" id="BONQ01000110">
    <property type="protein sequence ID" value="GIG49035.1"/>
    <property type="molecule type" value="Genomic_DNA"/>
</dbReference>
<dbReference type="PANTHER" id="PTHR45779">
    <property type="entry name" value="PEPTIDYLPROLYL ISOMERASE"/>
    <property type="match status" value="1"/>
</dbReference>
<evidence type="ECO:0000259" key="8">
    <source>
        <dbReference type="PROSITE" id="PS50059"/>
    </source>
</evidence>
<evidence type="ECO:0000256" key="1">
    <source>
        <dbReference type="ARBA" id="ARBA00000971"/>
    </source>
</evidence>
<evidence type="ECO:0000313" key="10">
    <source>
        <dbReference type="Proteomes" id="UP000660611"/>
    </source>
</evidence>
<feature type="domain" description="PPIase FKBP-type" evidence="8">
    <location>
        <begin position="150"/>
        <end position="237"/>
    </location>
</feature>
<dbReference type="Gene3D" id="3.10.50.40">
    <property type="match status" value="1"/>
</dbReference>
<dbReference type="SUPFAM" id="SSF54534">
    <property type="entry name" value="FKBP-like"/>
    <property type="match status" value="1"/>
</dbReference>
<dbReference type="InterPro" id="IPR046357">
    <property type="entry name" value="PPIase_dom_sf"/>
</dbReference>
<keyword evidence="2 4" id="KW-0697">Rotamase</keyword>
<feature type="compositionally biased region" description="Low complexity" evidence="6">
    <location>
        <begin position="82"/>
        <end position="103"/>
    </location>
</feature>
<keyword evidence="10" id="KW-1185">Reference proteome</keyword>
<feature type="region of interest" description="Disordered" evidence="6">
    <location>
        <begin position="81"/>
        <end position="124"/>
    </location>
</feature>
<feature type="transmembrane region" description="Helical" evidence="7">
    <location>
        <begin position="53"/>
        <end position="75"/>
    </location>
</feature>
<dbReference type="EC" id="5.2.1.8" evidence="5"/>
<keyword evidence="7" id="KW-0812">Transmembrane</keyword>
<dbReference type="InterPro" id="IPR044609">
    <property type="entry name" value="FKBP2/11"/>
</dbReference>
<dbReference type="PANTHER" id="PTHR45779:SF7">
    <property type="entry name" value="PEPTIDYLPROLYL ISOMERASE"/>
    <property type="match status" value="1"/>
</dbReference>
<organism evidence="9 10">
    <name type="scientific">Dactylosporangium siamense</name>
    <dbReference type="NCBI Taxonomy" id="685454"/>
    <lineage>
        <taxon>Bacteria</taxon>
        <taxon>Bacillati</taxon>
        <taxon>Actinomycetota</taxon>
        <taxon>Actinomycetes</taxon>
        <taxon>Micromonosporales</taxon>
        <taxon>Micromonosporaceae</taxon>
        <taxon>Dactylosporangium</taxon>
    </lineage>
</organism>
<keyword evidence="7" id="KW-0472">Membrane</keyword>
<dbReference type="Proteomes" id="UP000660611">
    <property type="component" value="Unassembled WGS sequence"/>
</dbReference>
<gene>
    <name evidence="9" type="ORF">Dsi01nite_070760</name>
</gene>
<dbReference type="AlphaFoldDB" id="A0A919PQI4"/>
<dbReference type="GO" id="GO:0003755">
    <property type="term" value="F:peptidyl-prolyl cis-trans isomerase activity"/>
    <property type="evidence" value="ECO:0007669"/>
    <property type="project" value="UniProtKB-UniRule"/>
</dbReference>
<sequence length="237" mass="24333">MTYGVPVTERVTSRQRPAAPTRPGQTPLSKAEKRAAAREARAREVAAAKRKQFLSVVGAAAAVIAVIALVVWLSLRSDGSDPAQPGLASSAGAPASGDPSTAAQKPFPPVPEGADPALSTKPVVTKGTGTVTKLTPTVLIEGKGAATQAGQTISVNYVGVTFVDGKEFDASWNSKQPLEFQLGGGRVIPGWDQGLVGIKVGSRVQLDIPSNLAYGDDPSSGKPIGTLRFVVDVLAAN</sequence>
<keyword evidence="3 4" id="KW-0413">Isomerase</keyword>
<proteinExistence type="inferred from homology"/>
<comment type="similarity">
    <text evidence="5">Belongs to the FKBP-type PPIase family.</text>
</comment>
<reference evidence="9" key="1">
    <citation type="submission" date="2021-01" db="EMBL/GenBank/DDBJ databases">
        <title>Whole genome shotgun sequence of Dactylosporangium siamense NBRC 106093.</title>
        <authorList>
            <person name="Komaki H."/>
            <person name="Tamura T."/>
        </authorList>
    </citation>
    <scope>NUCLEOTIDE SEQUENCE</scope>
    <source>
        <strain evidence="9">NBRC 106093</strain>
    </source>
</reference>
<accession>A0A919PQI4</accession>